<dbReference type="InParanoid" id="G0NWC6"/>
<proteinExistence type="predicted"/>
<name>G0NWC6_CAEBE</name>
<dbReference type="Proteomes" id="UP000008068">
    <property type="component" value="Unassembled WGS sequence"/>
</dbReference>
<feature type="compositionally biased region" description="Basic and acidic residues" evidence="1">
    <location>
        <begin position="56"/>
        <end position="66"/>
    </location>
</feature>
<sequence length="72" mass="8343">MDRRGQGVQHEFGEVNKVHNTEEREKKELKSTNKRVEGDHGVTQDESRNKQTGFKFDNDEKRRGDCNKGGCH</sequence>
<feature type="compositionally biased region" description="Basic and acidic residues" evidence="1">
    <location>
        <begin position="1"/>
        <end position="49"/>
    </location>
</feature>
<organism evidence="3">
    <name type="scientific">Caenorhabditis brenneri</name>
    <name type="common">Nematode worm</name>
    <dbReference type="NCBI Taxonomy" id="135651"/>
    <lineage>
        <taxon>Eukaryota</taxon>
        <taxon>Metazoa</taxon>
        <taxon>Ecdysozoa</taxon>
        <taxon>Nematoda</taxon>
        <taxon>Chromadorea</taxon>
        <taxon>Rhabditida</taxon>
        <taxon>Rhabditina</taxon>
        <taxon>Rhabditomorpha</taxon>
        <taxon>Rhabditoidea</taxon>
        <taxon>Rhabditidae</taxon>
        <taxon>Peloderinae</taxon>
        <taxon>Caenorhabditis</taxon>
    </lineage>
</organism>
<evidence type="ECO:0000313" key="3">
    <source>
        <dbReference type="Proteomes" id="UP000008068"/>
    </source>
</evidence>
<dbReference type="AlphaFoldDB" id="G0NWC6"/>
<dbReference type="EMBL" id="GL379963">
    <property type="protein sequence ID" value="EGT38701.1"/>
    <property type="molecule type" value="Genomic_DNA"/>
</dbReference>
<reference evidence="3" key="1">
    <citation type="submission" date="2011-07" db="EMBL/GenBank/DDBJ databases">
        <authorList>
            <consortium name="Caenorhabditis brenneri Sequencing and Analysis Consortium"/>
            <person name="Wilson R.K."/>
        </authorList>
    </citation>
    <scope>NUCLEOTIDE SEQUENCE [LARGE SCALE GENOMIC DNA]</scope>
    <source>
        <strain evidence="3">PB2801</strain>
    </source>
</reference>
<evidence type="ECO:0000313" key="2">
    <source>
        <dbReference type="EMBL" id="EGT38701.1"/>
    </source>
</evidence>
<accession>G0NWC6</accession>
<keyword evidence="3" id="KW-1185">Reference proteome</keyword>
<dbReference type="HOGENOM" id="CLU_2724463_0_0_1"/>
<gene>
    <name evidence="2" type="ORF">CAEBREN_02608</name>
</gene>
<protein>
    <submittedName>
        <fullName evidence="2">Uncharacterized protein</fullName>
    </submittedName>
</protein>
<feature type="region of interest" description="Disordered" evidence="1">
    <location>
        <begin position="1"/>
        <end position="72"/>
    </location>
</feature>
<evidence type="ECO:0000256" key="1">
    <source>
        <dbReference type="SAM" id="MobiDB-lite"/>
    </source>
</evidence>